<protein>
    <submittedName>
        <fullName evidence="1">Uncharacterized protein</fullName>
    </submittedName>
</protein>
<dbReference type="Proteomes" id="UP001066276">
    <property type="component" value="Chromosome 12"/>
</dbReference>
<evidence type="ECO:0000313" key="2">
    <source>
        <dbReference type="Proteomes" id="UP001066276"/>
    </source>
</evidence>
<comment type="caution">
    <text evidence="1">The sequence shown here is derived from an EMBL/GenBank/DDBJ whole genome shotgun (WGS) entry which is preliminary data.</text>
</comment>
<accession>A0AAV7KTP8</accession>
<sequence>MPGLSRLGNLFCLGCKRDSRLEDSCPVPPIGTPTYELYVKHGVGPITYNEVWIRYTRKDGVLKWPQNGSFDTEILDNLEVRLFKKKARPAMFDSFRLWRKEAKQKEIKLAKKNKREKGISIMQAAIQFKDNEAEQLKEQLHRRHKMTVDKCYPVLSPLQQDAAKDSEKDPLMSHLLSSPPPYAQNATAPQQPLVAQPVVALPPAPPQHPPAILQLVPIPPVQPSQGPPALTSALPLLPTTLTTIATTTPGIVSDTASVSALSHSVFPPVHLSTSPSIRQRMTNTVTSLLSPLFGSLATTPVTERKQLRSQLPDGMEKETLNYLAHKWVTEPARYELESVMDVFHQWEEPKQRYVFEKMCTFLSEDLEENGLEPNPPKLCRVRFDFSTGLIVGSDVEKAVATLLSFRTEGVSRIYFILF</sequence>
<proteinExistence type="predicted"/>
<dbReference type="EMBL" id="JANPWB010000016">
    <property type="protein sequence ID" value="KAJ1081580.1"/>
    <property type="molecule type" value="Genomic_DNA"/>
</dbReference>
<keyword evidence="2" id="KW-1185">Reference proteome</keyword>
<reference evidence="1" key="1">
    <citation type="journal article" date="2022" name="bioRxiv">
        <title>Sequencing and chromosome-scale assembly of the giantPleurodeles waltlgenome.</title>
        <authorList>
            <person name="Brown T."/>
            <person name="Elewa A."/>
            <person name="Iarovenko S."/>
            <person name="Subramanian E."/>
            <person name="Araus A.J."/>
            <person name="Petzold A."/>
            <person name="Susuki M."/>
            <person name="Suzuki K.-i.T."/>
            <person name="Hayashi T."/>
            <person name="Toyoda A."/>
            <person name="Oliveira C."/>
            <person name="Osipova E."/>
            <person name="Leigh N.D."/>
            <person name="Simon A."/>
            <person name="Yun M.H."/>
        </authorList>
    </citation>
    <scope>NUCLEOTIDE SEQUENCE</scope>
    <source>
        <strain evidence="1">20211129_DDA</strain>
        <tissue evidence="1">Liver</tissue>
    </source>
</reference>
<evidence type="ECO:0000313" key="1">
    <source>
        <dbReference type="EMBL" id="KAJ1081580.1"/>
    </source>
</evidence>
<organism evidence="1 2">
    <name type="scientific">Pleurodeles waltl</name>
    <name type="common">Iberian ribbed newt</name>
    <dbReference type="NCBI Taxonomy" id="8319"/>
    <lineage>
        <taxon>Eukaryota</taxon>
        <taxon>Metazoa</taxon>
        <taxon>Chordata</taxon>
        <taxon>Craniata</taxon>
        <taxon>Vertebrata</taxon>
        <taxon>Euteleostomi</taxon>
        <taxon>Amphibia</taxon>
        <taxon>Batrachia</taxon>
        <taxon>Caudata</taxon>
        <taxon>Salamandroidea</taxon>
        <taxon>Salamandridae</taxon>
        <taxon>Pleurodelinae</taxon>
        <taxon>Pleurodeles</taxon>
    </lineage>
</organism>
<name>A0AAV7KTP8_PLEWA</name>
<dbReference type="AlphaFoldDB" id="A0AAV7KTP8"/>
<gene>
    <name evidence="1" type="ORF">NDU88_001759</name>
</gene>